<evidence type="ECO:0000256" key="3">
    <source>
        <dbReference type="PROSITE-ProRule" id="PRU00023"/>
    </source>
</evidence>
<dbReference type="GO" id="GO:0051059">
    <property type="term" value="F:NF-kappaB binding"/>
    <property type="evidence" value="ECO:0007669"/>
    <property type="project" value="TreeGrafter"/>
</dbReference>
<accession>A0A7R9AM21</accession>
<proteinExistence type="predicted"/>
<keyword evidence="1" id="KW-0677">Repeat</keyword>
<evidence type="ECO:0000256" key="2">
    <source>
        <dbReference type="ARBA" id="ARBA00023043"/>
    </source>
</evidence>
<dbReference type="PROSITE" id="PS50297">
    <property type="entry name" value="ANK_REP_REGION"/>
    <property type="match status" value="3"/>
</dbReference>
<dbReference type="PANTHER" id="PTHR46680:SF3">
    <property type="entry name" value="NF-KAPPA-B INHIBITOR CACTUS"/>
    <property type="match status" value="1"/>
</dbReference>
<protein>
    <submittedName>
        <fullName evidence="4">Uncharacterized protein</fullName>
    </submittedName>
</protein>
<reference evidence="4" key="1">
    <citation type="submission" date="2020-11" db="EMBL/GenBank/DDBJ databases">
        <authorList>
            <person name="Tran Van P."/>
        </authorList>
    </citation>
    <scope>NUCLEOTIDE SEQUENCE</scope>
</reference>
<name>A0A7R9AM21_TIMSH</name>
<dbReference type="InterPro" id="IPR051070">
    <property type="entry name" value="NF-kappa-B_inhibitor"/>
</dbReference>
<evidence type="ECO:0000256" key="1">
    <source>
        <dbReference type="ARBA" id="ARBA00022737"/>
    </source>
</evidence>
<dbReference type="AlphaFoldDB" id="A0A7R9AM21"/>
<dbReference type="Pfam" id="PF12796">
    <property type="entry name" value="Ank_2"/>
    <property type="match status" value="1"/>
</dbReference>
<dbReference type="InterPro" id="IPR036770">
    <property type="entry name" value="Ankyrin_rpt-contain_sf"/>
</dbReference>
<evidence type="ECO:0000313" key="4">
    <source>
        <dbReference type="EMBL" id="CAD7256872.1"/>
    </source>
</evidence>
<feature type="repeat" description="ANK" evidence="3">
    <location>
        <begin position="223"/>
        <end position="255"/>
    </location>
</feature>
<dbReference type="InterPro" id="IPR002110">
    <property type="entry name" value="Ankyrin_rpt"/>
</dbReference>
<keyword evidence="2 3" id="KW-0040">ANK repeat</keyword>
<gene>
    <name evidence="4" type="ORF">TSIB3V08_LOCUS1147</name>
</gene>
<dbReference type="GO" id="GO:0071356">
    <property type="term" value="P:cellular response to tumor necrosis factor"/>
    <property type="evidence" value="ECO:0007669"/>
    <property type="project" value="TreeGrafter"/>
</dbReference>
<dbReference type="SUPFAM" id="SSF48403">
    <property type="entry name" value="Ankyrin repeat"/>
    <property type="match status" value="1"/>
</dbReference>
<dbReference type="Pfam" id="PF00023">
    <property type="entry name" value="Ank"/>
    <property type="match status" value="1"/>
</dbReference>
<dbReference type="EMBL" id="OC000313">
    <property type="protein sequence ID" value="CAD7256872.1"/>
    <property type="molecule type" value="Genomic_DNA"/>
</dbReference>
<dbReference type="SMART" id="SM00248">
    <property type="entry name" value="ANK"/>
    <property type="match status" value="5"/>
</dbReference>
<dbReference type="GO" id="GO:0005829">
    <property type="term" value="C:cytosol"/>
    <property type="evidence" value="ECO:0007669"/>
    <property type="project" value="TreeGrafter"/>
</dbReference>
<dbReference type="PROSITE" id="PS50088">
    <property type="entry name" value="ANK_REPEAT"/>
    <property type="match status" value="3"/>
</dbReference>
<dbReference type="PANTHER" id="PTHR46680">
    <property type="entry name" value="NF-KAPPA-B INHIBITOR ALPHA"/>
    <property type="match status" value="1"/>
</dbReference>
<dbReference type="Gene3D" id="1.25.40.20">
    <property type="entry name" value="Ankyrin repeat-containing domain"/>
    <property type="match status" value="1"/>
</dbReference>
<feature type="repeat" description="ANK" evidence="3">
    <location>
        <begin position="151"/>
        <end position="183"/>
    </location>
</feature>
<feature type="repeat" description="ANK" evidence="3">
    <location>
        <begin position="257"/>
        <end position="283"/>
    </location>
</feature>
<sequence>MASLVLTDSSQLTSDGQHLDEMINKPTEYSEVMPYTFTHDMDHDFTSDLLCENLSINDKVYYCALRDKKNCLKADSVGNIPLHLSVKEGNEVKVKRQCLVLSALKNNIDNKNFFEEVVWHILFHSCRSFQMSPSAMRLQSAPIASMSFCAWSMTALHIAVKEDFSKIVDLLLKFGSNPNIQDADGNNALHLAILNDSFDCLMEIISGTKTNCLENSVNQFNFEGFAPIHLAVKMGHIETITALLGAGAYINLKDVKSGRTPLFHAVEMDHTEMVSTLVKAGADSLEPNFAGQSAFQAAKEVPSKNKQMISHMITVEVVILASISIKSSMKEGLSPLEGSALPTPARTQPLDNMPPLRIGAFLPRGSPFLGLLDLIVDACRAVA</sequence>
<organism evidence="4">
    <name type="scientific">Timema shepardi</name>
    <name type="common">Walking stick</name>
    <dbReference type="NCBI Taxonomy" id="629360"/>
    <lineage>
        <taxon>Eukaryota</taxon>
        <taxon>Metazoa</taxon>
        <taxon>Ecdysozoa</taxon>
        <taxon>Arthropoda</taxon>
        <taxon>Hexapoda</taxon>
        <taxon>Insecta</taxon>
        <taxon>Pterygota</taxon>
        <taxon>Neoptera</taxon>
        <taxon>Polyneoptera</taxon>
        <taxon>Phasmatodea</taxon>
        <taxon>Timematodea</taxon>
        <taxon>Timematoidea</taxon>
        <taxon>Timematidae</taxon>
        <taxon>Timema</taxon>
    </lineage>
</organism>